<dbReference type="Proteomes" id="UP000003226">
    <property type="component" value="Unassembled WGS sequence"/>
</dbReference>
<evidence type="ECO:0000259" key="1">
    <source>
        <dbReference type="PROSITE" id="PS50995"/>
    </source>
</evidence>
<keyword evidence="3" id="KW-1185">Reference proteome</keyword>
<dbReference type="eggNOG" id="COG1846">
    <property type="taxonomic scope" value="Bacteria"/>
</dbReference>
<dbReference type="STRING" id="1163407.UU7_04472"/>
<organism evidence="2 3">
    <name type="scientific">Rhodanobacter spathiphylli B39</name>
    <dbReference type="NCBI Taxonomy" id="1163407"/>
    <lineage>
        <taxon>Bacteria</taxon>
        <taxon>Pseudomonadati</taxon>
        <taxon>Pseudomonadota</taxon>
        <taxon>Gammaproteobacteria</taxon>
        <taxon>Lysobacterales</taxon>
        <taxon>Rhodanobacteraceae</taxon>
        <taxon>Rhodanobacter</taxon>
    </lineage>
</organism>
<dbReference type="SUPFAM" id="SSF46785">
    <property type="entry name" value="Winged helix' DNA-binding domain"/>
    <property type="match status" value="1"/>
</dbReference>
<sequence length="173" mass="18728">MNASPHGIANDADALTVRAPLVPPANAGMRKLLLAVERLHKGLQQAIEDLLAPHALSVSQWLTLCAVAEEGGRTLTHLARQLDRDAGSLSRAVYLLSQRGLLSPLRNPHDRRSSRLSLTPEGQRIHQDVAPRIARLLVALDATQARAGHAHASVSPVLDDLAARIEQCRQRTP</sequence>
<dbReference type="AlphaFoldDB" id="I4W4W8"/>
<dbReference type="Gene3D" id="1.10.10.10">
    <property type="entry name" value="Winged helix-like DNA-binding domain superfamily/Winged helix DNA-binding domain"/>
    <property type="match status" value="1"/>
</dbReference>
<dbReference type="PANTHER" id="PTHR33164:SF43">
    <property type="entry name" value="HTH-TYPE TRANSCRIPTIONAL REPRESSOR YETL"/>
    <property type="match status" value="1"/>
</dbReference>
<dbReference type="GO" id="GO:0006950">
    <property type="term" value="P:response to stress"/>
    <property type="evidence" value="ECO:0007669"/>
    <property type="project" value="TreeGrafter"/>
</dbReference>
<dbReference type="GO" id="GO:0003700">
    <property type="term" value="F:DNA-binding transcription factor activity"/>
    <property type="evidence" value="ECO:0007669"/>
    <property type="project" value="InterPro"/>
</dbReference>
<dbReference type="SMART" id="SM00347">
    <property type="entry name" value="HTH_MARR"/>
    <property type="match status" value="1"/>
</dbReference>
<reference evidence="2 3" key="1">
    <citation type="journal article" date="2012" name="J. Bacteriol.">
        <title>Genome sequences for six rhodanobacter strains, isolated from soils and the terrestrial subsurface, with variable denitrification capabilities.</title>
        <authorList>
            <person name="Kostka J.E."/>
            <person name="Green S.J."/>
            <person name="Rishishwar L."/>
            <person name="Prakash O."/>
            <person name="Katz L.S."/>
            <person name="Marino-Ramirez L."/>
            <person name="Jordan I.K."/>
            <person name="Munk C."/>
            <person name="Ivanova N."/>
            <person name="Mikhailova N."/>
            <person name="Watson D.B."/>
            <person name="Brown S.D."/>
            <person name="Palumbo A.V."/>
            <person name="Brooks S.C."/>
        </authorList>
    </citation>
    <scope>NUCLEOTIDE SEQUENCE [LARGE SCALE GENOMIC DNA]</scope>
    <source>
        <strain evidence="2 3">B39</strain>
    </source>
</reference>
<gene>
    <name evidence="2" type="ORF">UU7_04472</name>
</gene>
<dbReference type="RefSeq" id="WP_007805764.1">
    <property type="nucleotide sequence ID" value="NZ_AJXT01000005.1"/>
</dbReference>
<evidence type="ECO:0000313" key="2">
    <source>
        <dbReference type="EMBL" id="EIL94509.1"/>
    </source>
</evidence>
<feature type="domain" description="HTH marR-type" evidence="1">
    <location>
        <begin position="29"/>
        <end position="163"/>
    </location>
</feature>
<dbReference type="PROSITE" id="PS50995">
    <property type="entry name" value="HTH_MARR_2"/>
    <property type="match status" value="1"/>
</dbReference>
<dbReference type="Pfam" id="PF12802">
    <property type="entry name" value="MarR_2"/>
    <property type="match status" value="1"/>
</dbReference>
<dbReference type="InterPro" id="IPR000835">
    <property type="entry name" value="HTH_MarR-typ"/>
</dbReference>
<dbReference type="EMBL" id="AJXT01000005">
    <property type="protein sequence ID" value="EIL94509.1"/>
    <property type="molecule type" value="Genomic_DNA"/>
</dbReference>
<name>I4W4W8_9GAMM</name>
<dbReference type="PATRIC" id="fig|1163407.3.peg.902"/>
<dbReference type="InterPro" id="IPR039422">
    <property type="entry name" value="MarR/SlyA-like"/>
</dbReference>
<dbReference type="PANTHER" id="PTHR33164">
    <property type="entry name" value="TRANSCRIPTIONAL REGULATOR, MARR FAMILY"/>
    <property type="match status" value="1"/>
</dbReference>
<accession>I4W4W8</accession>
<proteinExistence type="predicted"/>
<dbReference type="InterPro" id="IPR036388">
    <property type="entry name" value="WH-like_DNA-bd_sf"/>
</dbReference>
<dbReference type="InterPro" id="IPR036390">
    <property type="entry name" value="WH_DNA-bd_sf"/>
</dbReference>
<comment type="caution">
    <text evidence="2">The sequence shown here is derived from an EMBL/GenBank/DDBJ whole genome shotgun (WGS) entry which is preliminary data.</text>
</comment>
<protein>
    <submittedName>
        <fullName evidence="2">MarR family transcriptional regulator</fullName>
    </submittedName>
</protein>
<evidence type="ECO:0000313" key="3">
    <source>
        <dbReference type="Proteomes" id="UP000003226"/>
    </source>
</evidence>
<dbReference type="OrthoDB" id="8907575at2"/>